<comment type="similarity">
    <text evidence="2">Belongs to the RLP family.</text>
</comment>
<comment type="subcellular location">
    <subcellularLocation>
        <location evidence="1">Cell membrane</location>
        <topology evidence="1">Single-pass type I membrane protein</topology>
    </subcellularLocation>
</comment>
<evidence type="ECO:0000313" key="13">
    <source>
        <dbReference type="Proteomes" id="UP000245207"/>
    </source>
</evidence>
<sequence length="513" mass="56648">MPAFIGSLGNLRYLNLSSSNFDEIIPPQLGNLSDLHTLCLGSFQDGWDESTSVVNMEWLSNLRLLLHLDMSYVDLSKATDWFQVINTLPSLTELHLKSSHLMDVHPHAPSLNITFLLLLDLSGNQFTNSLVPRWIFSITSLVSLDLSECDFNGLIPSSSAHSFRNLTSFKWLHVYRNTFMNSSLVLKGLSSGFGSNLILLDIRGCHISSTALDSLHNLNSLLSLDLSSNLLTNILPKSLGKFCNLRDIDLSSNDFDNISLTCLLESFFECKSPRLESLSISSSGLSGILHLKLGYNNISGSFPDSIRLFSFLRTLDLSENQISGPIPFLIGRLSVLEVLDLSENQISGPIPFSIGRLSVLEVLDLSVNQVNGNLPYSIGRLSLLKKLDLSGNQFNGSLGQLSKCRNRNPLYQTSVLQISVSMGKQLNPTTADCKLDSPFPVAGIVFELVEFRASISSMAYIAEGANRISISNTNISSPIPESFWRSSPRVFRYVKKSDARYVKSVGHPSLFLD</sequence>
<dbReference type="FunFam" id="3.80.10.10:FF:000413">
    <property type="entry name" value="Inactive leucine-rich repeat receptor-like protein kinase"/>
    <property type="match status" value="1"/>
</dbReference>
<dbReference type="GO" id="GO:0005886">
    <property type="term" value="C:plasma membrane"/>
    <property type="evidence" value="ECO:0007669"/>
    <property type="project" value="UniProtKB-SubCell"/>
</dbReference>
<evidence type="ECO:0000256" key="9">
    <source>
        <dbReference type="ARBA" id="ARBA00023136"/>
    </source>
</evidence>
<reference evidence="12 13" key="1">
    <citation type="journal article" date="2018" name="Mol. Plant">
        <title>The genome of Artemisia annua provides insight into the evolution of Asteraceae family and artemisinin biosynthesis.</title>
        <authorList>
            <person name="Shen Q."/>
            <person name="Zhang L."/>
            <person name="Liao Z."/>
            <person name="Wang S."/>
            <person name="Yan T."/>
            <person name="Shi P."/>
            <person name="Liu M."/>
            <person name="Fu X."/>
            <person name="Pan Q."/>
            <person name="Wang Y."/>
            <person name="Lv Z."/>
            <person name="Lu X."/>
            <person name="Zhang F."/>
            <person name="Jiang W."/>
            <person name="Ma Y."/>
            <person name="Chen M."/>
            <person name="Hao X."/>
            <person name="Li L."/>
            <person name="Tang Y."/>
            <person name="Lv G."/>
            <person name="Zhou Y."/>
            <person name="Sun X."/>
            <person name="Brodelius P.E."/>
            <person name="Rose J.K.C."/>
            <person name="Tang K."/>
        </authorList>
    </citation>
    <scope>NUCLEOTIDE SEQUENCE [LARGE SCALE GENOMIC DNA]</scope>
    <source>
        <strain evidence="13">cv. Huhao1</strain>
        <tissue evidence="12">Leaf</tissue>
    </source>
</reference>
<dbReference type="InterPro" id="IPR003591">
    <property type="entry name" value="Leu-rich_rpt_typical-subtyp"/>
</dbReference>
<dbReference type="SMART" id="SM00369">
    <property type="entry name" value="LRR_TYP"/>
    <property type="match status" value="6"/>
</dbReference>
<keyword evidence="7" id="KW-0677">Repeat</keyword>
<evidence type="ECO:0000256" key="5">
    <source>
        <dbReference type="ARBA" id="ARBA00022692"/>
    </source>
</evidence>
<keyword evidence="5" id="KW-0812">Transmembrane</keyword>
<keyword evidence="6" id="KW-0732">Signal</keyword>
<dbReference type="Pfam" id="PF00560">
    <property type="entry name" value="LRR_1"/>
    <property type="match status" value="4"/>
</dbReference>
<dbReference type="Gene3D" id="3.80.10.10">
    <property type="entry name" value="Ribonuclease Inhibitor"/>
    <property type="match status" value="3"/>
</dbReference>
<dbReference type="PANTHER" id="PTHR48063:SF99">
    <property type="entry name" value="LEUCINE-RICH REPEAT-CONTAINING, PLANT-TYPE, LEUCINE-RICH REPEAT DOMAIN SUPERFAMILY"/>
    <property type="match status" value="1"/>
</dbReference>
<dbReference type="PANTHER" id="PTHR48063">
    <property type="entry name" value="LRR RECEPTOR-LIKE KINASE"/>
    <property type="match status" value="1"/>
</dbReference>
<dbReference type="PRINTS" id="PR00019">
    <property type="entry name" value="LEURICHRPT"/>
</dbReference>
<dbReference type="Pfam" id="PF13855">
    <property type="entry name" value="LRR_8"/>
    <property type="match status" value="1"/>
</dbReference>
<keyword evidence="10" id="KW-0675">Receptor</keyword>
<evidence type="ECO:0000256" key="4">
    <source>
        <dbReference type="ARBA" id="ARBA00022614"/>
    </source>
</evidence>
<evidence type="ECO:0000256" key="6">
    <source>
        <dbReference type="ARBA" id="ARBA00022729"/>
    </source>
</evidence>
<dbReference type="GO" id="GO:0051707">
    <property type="term" value="P:response to other organism"/>
    <property type="evidence" value="ECO:0007669"/>
    <property type="project" value="UniProtKB-ARBA"/>
</dbReference>
<evidence type="ECO:0000313" key="12">
    <source>
        <dbReference type="EMBL" id="PWA46209.1"/>
    </source>
</evidence>
<name>A0A2U1LB34_ARTAN</name>
<evidence type="ECO:0000256" key="11">
    <source>
        <dbReference type="ARBA" id="ARBA00023180"/>
    </source>
</evidence>
<accession>A0A2U1LB34</accession>
<keyword evidence="3" id="KW-1003">Cell membrane</keyword>
<dbReference type="EMBL" id="PKPP01010394">
    <property type="protein sequence ID" value="PWA46209.1"/>
    <property type="molecule type" value="Genomic_DNA"/>
</dbReference>
<keyword evidence="11" id="KW-0325">Glycoprotein</keyword>
<dbReference type="GO" id="GO:0006952">
    <property type="term" value="P:defense response"/>
    <property type="evidence" value="ECO:0007669"/>
    <property type="project" value="UniProtKB-ARBA"/>
</dbReference>
<evidence type="ECO:0000256" key="1">
    <source>
        <dbReference type="ARBA" id="ARBA00004251"/>
    </source>
</evidence>
<comment type="caution">
    <text evidence="12">The sequence shown here is derived from an EMBL/GenBank/DDBJ whole genome shotgun (WGS) entry which is preliminary data.</text>
</comment>
<evidence type="ECO:0000256" key="10">
    <source>
        <dbReference type="ARBA" id="ARBA00023170"/>
    </source>
</evidence>
<evidence type="ECO:0000256" key="8">
    <source>
        <dbReference type="ARBA" id="ARBA00022989"/>
    </source>
</evidence>
<keyword evidence="13" id="KW-1185">Reference proteome</keyword>
<dbReference type="OrthoDB" id="1060944at2759"/>
<dbReference type="STRING" id="35608.A0A2U1LB34"/>
<protein>
    <submittedName>
        <fullName evidence="12">Leucine-rich repeat protein</fullName>
    </submittedName>
</protein>
<keyword evidence="8" id="KW-1133">Transmembrane helix</keyword>
<evidence type="ECO:0000256" key="3">
    <source>
        <dbReference type="ARBA" id="ARBA00022475"/>
    </source>
</evidence>
<gene>
    <name evidence="12" type="ORF">CTI12_AA511470</name>
</gene>
<evidence type="ECO:0000256" key="2">
    <source>
        <dbReference type="ARBA" id="ARBA00009592"/>
    </source>
</evidence>
<dbReference type="InterPro" id="IPR032675">
    <property type="entry name" value="LRR_dom_sf"/>
</dbReference>
<dbReference type="InterPro" id="IPR001611">
    <property type="entry name" value="Leu-rich_rpt"/>
</dbReference>
<dbReference type="SUPFAM" id="SSF52047">
    <property type="entry name" value="RNI-like"/>
    <property type="match status" value="2"/>
</dbReference>
<dbReference type="AlphaFoldDB" id="A0A2U1LB34"/>
<keyword evidence="4" id="KW-0433">Leucine-rich repeat</keyword>
<evidence type="ECO:0000256" key="7">
    <source>
        <dbReference type="ARBA" id="ARBA00022737"/>
    </source>
</evidence>
<organism evidence="12 13">
    <name type="scientific">Artemisia annua</name>
    <name type="common">Sweet wormwood</name>
    <dbReference type="NCBI Taxonomy" id="35608"/>
    <lineage>
        <taxon>Eukaryota</taxon>
        <taxon>Viridiplantae</taxon>
        <taxon>Streptophyta</taxon>
        <taxon>Embryophyta</taxon>
        <taxon>Tracheophyta</taxon>
        <taxon>Spermatophyta</taxon>
        <taxon>Magnoliopsida</taxon>
        <taxon>eudicotyledons</taxon>
        <taxon>Gunneridae</taxon>
        <taxon>Pentapetalae</taxon>
        <taxon>asterids</taxon>
        <taxon>campanulids</taxon>
        <taxon>Asterales</taxon>
        <taxon>Asteraceae</taxon>
        <taxon>Asteroideae</taxon>
        <taxon>Anthemideae</taxon>
        <taxon>Artemisiinae</taxon>
        <taxon>Artemisia</taxon>
    </lineage>
</organism>
<proteinExistence type="inferred from homology"/>
<dbReference type="InterPro" id="IPR046956">
    <property type="entry name" value="RLP23-like"/>
</dbReference>
<dbReference type="Proteomes" id="UP000245207">
    <property type="component" value="Unassembled WGS sequence"/>
</dbReference>
<keyword evidence="9" id="KW-0472">Membrane</keyword>